<proteinExistence type="predicted"/>
<dbReference type="OrthoDB" id="5425061at2759"/>
<dbReference type="InterPro" id="IPR018555">
    <property type="entry name" value="C630.06c-like"/>
</dbReference>
<accession>M3DBX3</accession>
<dbReference type="AlphaFoldDB" id="M3DBX3"/>
<keyword evidence="3" id="KW-1185">Reference proteome</keyword>
<name>M3DBX3_SPHMS</name>
<dbReference type="RefSeq" id="XP_016763465.1">
    <property type="nucleotide sequence ID" value="XM_016908675.1"/>
</dbReference>
<feature type="compositionally biased region" description="Acidic residues" evidence="1">
    <location>
        <begin position="245"/>
        <end position="255"/>
    </location>
</feature>
<dbReference type="HOGENOM" id="CLU_051875_0_1_1"/>
<dbReference type="GeneID" id="27905812"/>
<feature type="region of interest" description="Disordered" evidence="1">
    <location>
        <begin position="205"/>
        <end position="255"/>
    </location>
</feature>
<dbReference type="Proteomes" id="UP000016931">
    <property type="component" value="Unassembled WGS sequence"/>
</dbReference>
<feature type="compositionally biased region" description="Low complexity" evidence="1">
    <location>
        <begin position="233"/>
        <end position="242"/>
    </location>
</feature>
<evidence type="ECO:0000256" key="1">
    <source>
        <dbReference type="SAM" id="MobiDB-lite"/>
    </source>
</evidence>
<feature type="region of interest" description="Disordered" evidence="1">
    <location>
        <begin position="1"/>
        <end position="24"/>
    </location>
</feature>
<dbReference type="OMA" id="HHEELPD"/>
<dbReference type="STRING" id="692275.M3DBX3"/>
<dbReference type="EMBL" id="KB456261">
    <property type="protein sequence ID" value="EMF15344.1"/>
    <property type="molecule type" value="Genomic_DNA"/>
</dbReference>
<evidence type="ECO:0000313" key="2">
    <source>
        <dbReference type="EMBL" id="EMF15344.1"/>
    </source>
</evidence>
<protein>
    <submittedName>
        <fullName evidence="2">Uncharacterized protein</fullName>
    </submittedName>
</protein>
<dbReference type="eggNOG" id="ENOG502SH2S">
    <property type="taxonomic scope" value="Eukaryota"/>
</dbReference>
<reference evidence="2 3" key="1">
    <citation type="journal article" date="2012" name="PLoS Pathog.">
        <title>Diverse lifestyles and strategies of plant pathogenesis encoded in the genomes of eighteen Dothideomycetes fungi.</title>
        <authorList>
            <person name="Ohm R.A."/>
            <person name="Feau N."/>
            <person name="Henrissat B."/>
            <person name="Schoch C.L."/>
            <person name="Horwitz B.A."/>
            <person name="Barry K.W."/>
            <person name="Condon B.J."/>
            <person name="Copeland A.C."/>
            <person name="Dhillon B."/>
            <person name="Glaser F."/>
            <person name="Hesse C.N."/>
            <person name="Kosti I."/>
            <person name="LaButti K."/>
            <person name="Lindquist E.A."/>
            <person name="Lucas S."/>
            <person name="Salamov A.A."/>
            <person name="Bradshaw R.E."/>
            <person name="Ciuffetti L."/>
            <person name="Hamelin R.C."/>
            <person name="Kema G.H.J."/>
            <person name="Lawrence C."/>
            <person name="Scott J.A."/>
            <person name="Spatafora J.W."/>
            <person name="Turgeon B.G."/>
            <person name="de Wit P.J.G.M."/>
            <person name="Zhong S."/>
            <person name="Goodwin S.B."/>
            <person name="Grigoriev I.V."/>
        </authorList>
    </citation>
    <scope>NUCLEOTIDE SEQUENCE [LARGE SCALE GENOMIC DNA]</scope>
    <source>
        <strain evidence="2 3">SO2202</strain>
    </source>
</reference>
<dbReference type="Pfam" id="PF09428">
    <property type="entry name" value="DUF2011"/>
    <property type="match status" value="1"/>
</dbReference>
<evidence type="ECO:0000313" key="3">
    <source>
        <dbReference type="Proteomes" id="UP000016931"/>
    </source>
</evidence>
<feature type="compositionally biased region" description="Basic residues" evidence="1">
    <location>
        <begin position="211"/>
        <end position="228"/>
    </location>
</feature>
<gene>
    <name evidence="2" type="ORF">SEPMUDRAFT_37628</name>
</gene>
<organism evidence="2 3">
    <name type="scientific">Sphaerulina musiva (strain SO2202)</name>
    <name type="common">Poplar stem canker fungus</name>
    <name type="synonym">Septoria musiva</name>
    <dbReference type="NCBI Taxonomy" id="692275"/>
    <lineage>
        <taxon>Eukaryota</taxon>
        <taxon>Fungi</taxon>
        <taxon>Dikarya</taxon>
        <taxon>Ascomycota</taxon>
        <taxon>Pezizomycotina</taxon>
        <taxon>Dothideomycetes</taxon>
        <taxon>Dothideomycetidae</taxon>
        <taxon>Mycosphaerellales</taxon>
        <taxon>Mycosphaerellaceae</taxon>
        <taxon>Sphaerulina</taxon>
    </lineage>
</organism>
<sequence length="255" mass="28196">MERIISRSELLATTSPCPSSPDPAAQIKHVQEFDFVHHEELPDAINDQIEVSGEDGFAFQLFAPPSGKTATSPVIAKVRLDSPDLTDAEPGLLRPDRDSRYYFTSAPGPEQQQNFEAAALSGEDVLARSTSYCPGLAYPWKVLHIPATRQQRLRLKASDALFAKLVKDSRHATKRTRLGKKARIAERQKAAAAKALREVAEAKELREREKRVRRNREKKLKKKGKAKAKKAEALSALAAEPASVADEDSEMEDDG</sequence>